<dbReference type="InterPro" id="IPR016181">
    <property type="entry name" value="Acyl_CoA_acyltransferase"/>
</dbReference>
<dbReference type="CDD" id="cd04301">
    <property type="entry name" value="NAT_SF"/>
    <property type="match status" value="1"/>
</dbReference>
<dbReference type="GO" id="GO:0016747">
    <property type="term" value="F:acyltransferase activity, transferring groups other than amino-acyl groups"/>
    <property type="evidence" value="ECO:0007669"/>
    <property type="project" value="InterPro"/>
</dbReference>
<accession>A0A6L6PWH2</accession>
<dbReference type="Gene3D" id="3.40.630.30">
    <property type="match status" value="1"/>
</dbReference>
<dbReference type="AlphaFoldDB" id="A0A6L6PWH2"/>
<comment type="caution">
    <text evidence="2">The sequence shown here is derived from an EMBL/GenBank/DDBJ whole genome shotgun (WGS) entry which is preliminary data.</text>
</comment>
<dbReference type="SUPFAM" id="SSF55729">
    <property type="entry name" value="Acyl-CoA N-acyltransferases (Nat)"/>
    <property type="match status" value="1"/>
</dbReference>
<organism evidence="2 3">
    <name type="scientific">Pseudoduganella ginsengisoli</name>
    <dbReference type="NCBI Taxonomy" id="1462440"/>
    <lineage>
        <taxon>Bacteria</taxon>
        <taxon>Pseudomonadati</taxon>
        <taxon>Pseudomonadota</taxon>
        <taxon>Betaproteobacteria</taxon>
        <taxon>Burkholderiales</taxon>
        <taxon>Oxalobacteraceae</taxon>
        <taxon>Telluria group</taxon>
        <taxon>Pseudoduganella</taxon>
    </lineage>
</organism>
<name>A0A6L6PWH2_9BURK</name>
<evidence type="ECO:0000313" key="2">
    <source>
        <dbReference type="EMBL" id="MTW01923.1"/>
    </source>
</evidence>
<dbReference type="PROSITE" id="PS51186">
    <property type="entry name" value="GNAT"/>
    <property type="match status" value="1"/>
</dbReference>
<dbReference type="PANTHER" id="PTHR43138">
    <property type="entry name" value="ACETYLTRANSFERASE, GNAT FAMILY"/>
    <property type="match status" value="1"/>
</dbReference>
<proteinExistence type="predicted"/>
<dbReference type="RefSeq" id="WP_155438314.1">
    <property type="nucleotide sequence ID" value="NZ_WNLA01000003.1"/>
</dbReference>
<feature type="domain" description="N-acetyltransferase" evidence="1">
    <location>
        <begin position="1"/>
        <end position="160"/>
    </location>
</feature>
<dbReference type="Pfam" id="PF00583">
    <property type="entry name" value="Acetyltransf_1"/>
    <property type="match status" value="1"/>
</dbReference>
<dbReference type="InterPro" id="IPR000182">
    <property type="entry name" value="GNAT_dom"/>
</dbReference>
<dbReference type="OrthoDB" id="9788300at2"/>
<reference evidence="2 3" key="1">
    <citation type="submission" date="2019-11" db="EMBL/GenBank/DDBJ databases">
        <title>Type strains purchased from KCTC, JCM and DSMZ.</title>
        <authorList>
            <person name="Lu H."/>
        </authorList>
    </citation>
    <scope>NUCLEOTIDE SEQUENCE [LARGE SCALE GENOMIC DNA]</scope>
    <source>
        <strain evidence="2 3">KCTC 42409</strain>
    </source>
</reference>
<dbReference type="PANTHER" id="PTHR43138:SF1">
    <property type="entry name" value="N-ACETYLTRANSFERASE ACA1"/>
    <property type="match status" value="1"/>
</dbReference>
<keyword evidence="3" id="KW-1185">Reference proteome</keyword>
<evidence type="ECO:0000313" key="3">
    <source>
        <dbReference type="Proteomes" id="UP000484015"/>
    </source>
</evidence>
<evidence type="ECO:0000259" key="1">
    <source>
        <dbReference type="PROSITE" id="PS51186"/>
    </source>
</evidence>
<sequence>MRIRPAVESDLPAMREIFNAIAAAGDALPFSSAMAPETFYSHWFGAHRAYVAEDGAGIIGMYKVGANYPDRGSHIGSATYLVAPAAQGKGVGRALVTHSIAQALEDGFLAMQFNYVVSTNAAAVTLYEKLGFTIAGTLPRAFLHAALGLVDAYVMYKPLR</sequence>
<dbReference type="EMBL" id="WNLA01000003">
    <property type="protein sequence ID" value="MTW01923.1"/>
    <property type="molecule type" value="Genomic_DNA"/>
</dbReference>
<gene>
    <name evidence="2" type="ORF">GM668_07455</name>
</gene>
<keyword evidence="2" id="KW-0808">Transferase</keyword>
<dbReference type="Proteomes" id="UP000484015">
    <property type="component" value="Unassembled WGS sequence"/>
</dbReference>
<dbReference type="InterPro" id="IPR052742">
    <property type="entry name" value="Mito_N-acetyltransferase"/>
</dbReference>
<protein>
    <submittedName>
        <fullName evidence="2">GNAT family N-acetyltransferase</fullName>
    </submittedName>
</protein>